<evidence type="ECO:0000256" key="1">
    <source>
        <dbReference type="PROSITE-ProRule" id="PRU00047"/>
    </source>
</evidence>
<dbReference type="EMBL" id="CAVLEF010000239">
    <property type="protein sequence ID" value="CAK1553812.1"/>
    <property type="molecule type" value="Genomic_DNA"/>
</dbReference>
<dbReference type="PROSITE" id="PS50158">
    <property type="entry name" value="ZF_CCHC"/>
    <property type="match status" value="1"/>
</dbReference>
<reference evidence="4 5" key="1">
    <citation type="submission" date="2023-11" db="EMBL/GenBank/DDBJ databases">
        <authorList>
            <person name="Okamura Y."/>
        </authorList>
    </citation>
    <scope>NUCLEOTIDE SEQUENCE [LARGE SCALE GENOMIC DNA]</scope>
</reference>
<evidence type="ECO:0000313" key="4">
    <source>
        <dbReference type="EMBL" id="CAK1553812.1"/>
    </source>
</evidence>
<dbReference type="Proteomes" id="UP001497472">
    <property type="component" value="Unassembled WGS sequence"/>
</dbReference>
<dbReference type="InterPro" id="IPR005162">
    <property type="entry name" value="Retrotrans_gag_dom"/>
</dbReference>
<protein>
    <recommendedName>
        <fullName evidence="3">CCHC-type domain-containing protein</fullName>
    </recommendedName>
</protein>
<dbReference type="Gene3D" id="4.10.60.10">
    <property type="entry name" value="Zinc finger, CCHC-type"/>
    <property type="match status" value="1"/>
</dbReference>
<keyword evidence="5" id="KW-1185">Reference proteome</keyword>
<feature type="compositionally biased region" description="Basic and acidic residues" evidence="2">
    <location>
        <begin position="29"/>
        <end position="38"/>
    </location>
</feature>
<sequence>MSGPYITGLGQRKRKHNDSESTTTEEEEISNHLQEKNADFFLVPDQNEDYSTSRKKRRVTSADAELIPKFRPEDKNNNVSGWLHKIDQLGDIYDWSSKDRQFIMQLRLRGTARDWYDDLDDYNLTWEQWKNTLQTAFPRSTDFVDKLEQMLARTKEDGESMTRYYHEKLSLLRKCNITGEDAISCIIRGLPAELRNNAKAYKCEAPEQLYFGYLSSLENFERVESANSTRKSTWKRGTANTNISTGGPVQLVPRLCFVCRRPGHEARDCRIQRCDICQRPGHAADSCWYAASSSRQQGQQ</sequence>
<proteinExistence type="predicted"/>
<feature type="non-terminal residue" evidence="4">
    <location>
        <position position="300"/>
    </location>
</feature>
<dbReference type="SMART" id="SM00343">
    <property type="entry name" value="ZnF_C2HC"/>
    <property type="match status" value="2"/>
</dbReference>
<accession>A0AAV1JWV8</accession>
<feature type="region of interest" description="Disordered" evidence="2">
    <location>
        <begin position="1"/>
        <end position="58"/>
    </location>
</feature>
<evidence type="ECO:0000256" key="2">
    <source>
        <dbReference type="SAM" id="MobiDB-lite"/>
    </source>
</evidence>
<keyword evidence="1" id="KW-0862">Zinc</keyword>
<evidence type="ECO:0000313" key="5">
    <source>
        <dbReference type="Proteomes" id="UP001497472"/>
    </source>
</evidence>
<dbReference type="Pfam" id="PF03732">
    <property type="entry name" value="Retrotrans_gag"/>
    <property type="match status" value="1"/>
</dbReference>
<dbReference type="InterPro" id="IPR001878">
    <property type="entry name" value="Znf_CCHC"/>
</dbReference>
<gene>
    <name evidence="4" type="ORF">LNINA_LOCUS12780</name>
</gene>
<dbReference type="InterPro" id="IPR036875">
    <property type="entry name" value="Znf_CCHC_sf"/>
</dbReference>
<comment type="caution">
    <text evidence="4">The sequence shown here is derived from an EMBL/GenBank/DDBJ whole genome shotgun (WGS) entry which is preliminary data.</text>
</comment>
<dbReference type="AlphaFoldDB" id="A0AAV1JWV8"/>
<organism evidence="4 5">
    <name type="scientific">Leptosia nina</name>
    <dbReference type="NCBI Taxonomy" id="320188"/>
    <lineage>
        <taxon>Eukaryota</taxon>
        <taxon>Metazoa</taxon>
        <taxon>Ecdysozoa</taxon>
        <taxon>Arthropoda</taxon>
        <taxon>Hexapoda</taxon>
        <taxon>Insecta</taxon>
        <taxon>Pterygota</taxon>
        <taxon>Neoptera</taxon>
        <taxon>Endopterygota</taxon>
        <taxon>Lepidoptera</taxon>
        <taxon>Glossata</taxon>
        <taxon>Ditrysia</taxon>
        <taxon>Papilionoidea</taxon>
        <taxon>Pieridae</taxon>
        <taxon>Pierinae</taxon>
        <taxon>Leptosia</taxon>
    </lineage>
</organism>
<keyword evidence="1" id="KW-0863">Zinc-finger</keyword>
<dbReference type="GO" id="GO:0003676">
    <property type="term" value="F:nucleic acid binding"/>
    <property type="evidence" value="ECO:0007669"/>
    <property type="project" value="InterPro"/>
</dbReference>
<feature type="domain" description="CCHC-type" evidence="3">
    <location>
        <begin position="256"/>
        <end position="270"/>
    </location>
</feature>
<evidence type="ECO:0000259" key="3">
    <source>
        <dbReference type="PROSITE" id="PS50158"/>
    </source>
</evidence>
<keyword evidence="1" id="KW-0479">Metal-binding</keyword>
<name>A0AAV1JWV8_9NEOP</name>
<dbReference type="GO" id="GO:0008270">
    <property type="term" value="F:zinc ion binding"/>
    <property type="evidence" value="ECO:0007669"/>
    <property type="project" value="UniProtKB-KW"/>
</dbReference>
<dbReference type="SUPFAM" id="SSF57756">
    <property type="entry name" value="Retrovirus zinc finger-like domains"/>
    <property type="match status" value="1"/>
</dbReference>